<dbReference type="EMBL" id="FWZU01000003">
    <property type="protein sequence ID" value="SMF19066.1"/>
    <property type="molecule type" value="Genomic_DNA"/>
</dbReference>
<dbReference type="Proteomes" id="UP000192906">
    <property type="component" value="Unassembled WGS sequence"/>
</dbReference>
<dbReference type="STRING" id="1519643.SAMN06295933_2137"/>
<keyword evidence="2" id="KW-1185">Reference proteome</keyword>
<sequence>MHEHIAAEVEKAGHQNKFIQDMVIDPSFYAERSLLKDVSMMSDPSVVVTDPMVMGMVLKFFYCYVHKGSFDEVVPLEEVSSLCEMFSRHRSLNEPDDDIELMNYLRQWSFSLRMLADIPKTSHIIRSIITHKISPNLIDSNEYVGLDIGTGTGILLLAQHIHARRLGFENINLFGIEYDKMVGLQSYKIFKELGIAEIILADARDSRNYEFLKDKQITFVSNENVAAMHQPLRREHLVAICSTLFRTVGENIKDAGFFPEGLIAFCSEMNVSVLLAKNTAFLGPKEYHDMQLLPQGIIIEGSIVPLHQLGEELLPYMAEWARERLSRRW</sequence>
<evidence type="ECO:0000313" key="2">
    <source>
        <dbReference type="Proteomes" id="UP000192906"/>
    </source>
</evidence>
<organism evidence="1 2">
    <name type="scientific">Desulfovibrio gilichinskyi</name>
    <dbReference type="NCBI Taxonomy" id="1519643"/>
    <lineage>
        <taxon>Bacteria</taxon>
        <taxon>Pseudomonadati</taxon>
        <taxon>Thermodesulfobacteriota</taxon>
        <taxon>Desulfovibrionia</taxon>
        <taxon>Desulfovibrionales</taxon>
        <taxon>Desulfovibrionaceae</taxon>
        <taxon>Desulfovibrio</taxon>
    </lineage>
</organism>
<protein>
    <recommendedName>
        <fullName evidence="3">Methyltransferase domain-containing protein</fullName>
    </recommendedName>
</protein>
<proteinExistence type="predicted"/>
<accession>A0A1X7DPI5</accession>
<dbReference type="RefSeq" id="WP_085101980.1">
    <property type="nucleotide sequence ID" value="NZ_FWZU01000003.1"/>
</dbReference>
<reference evidence="2" key="1">
    <citation type="submission" date="2017-04" db="EMBL/GenBank/DDBJ databases">
        <authorList>
            <person name="Varghese N."/>
            <person name="Submissions S."/>
        </authorList>
    </citation>
    <scope>NUCLEOTIDE SEQUENCE [LARGE SCALE GENOMIC DNA]</scope>
    <source>
        <strain evidence="2">K3S</strain>
    </source>
</reference>
<gene>
    <name evidence="1" type="ORF">SAMN06295933_2137</name>
</gene>
<dbReference type="SUPFAM" id="SSF53335">
    <property type="entry name" value="S-adenosyl-L-methionine-dependent methyltransferases"/>
    <property type="match status" value="1"/>
</dbReference>
<dbReference type="InterPro" id="IPR029063">
    <property type="entry name" value="SAM-dependent_MTases_sf"/>
</dbReference>
<dbReference type="AlphaFoldDB" id="A0A1X7DPI5"/>
<name>A0A1X7DPI5_9BACT</name>
<evidence type="ECO:0000313" key="1">
    <source>
        <dbReference type="EMBL" id="SMF19066.1"/>
    </source>
</evidence>
<evidence type="ECO:0008006" key="3">
    <source>
        <dbReference type="Google" id="ProtNLM"/>
    </source>
</evidence>
<dbReference type="OrthoDB" id="5445316at2"/>